<organism evidence="10 11">
    <name type="scientific">Luteimicrobium album</name>
    <dbReference type="NCBI Taxonomy" id="1054550"/>
    <lineage>
        <taxon>Bacteria</taxon>
        <taxon>Bacillati</taxon>
        <taxon>Actinomycetota</taxon>
        <taxon>Actinomycetes</taxon>
        <taxon>Micrococcales</taxon>
        <taxon>Luteimicrobium</taxon>
    </lineage>
</organism>
<feature type="transmembrane region" description="Helical" evidence="8">
    <location>
        <begin position="201"/>
        <end position="224"/>
    </location>
</feature>
<dbReference type="Proteomes" id="UP001157091">
    <property type="component" value="Unassembled WGS sequence"/>
</dbReference>
<dbReference type="InterPro" id="IPR050171">
    <property type="entry name" value="MFS_Transporters"/>
</dbReference>
<dbReference type="InterPro" id="IPR036259">
    <property type="entry name" value="MFS_trans_sf"/>
</dbReference>
<comment type="subcellular location">
    <subcellularLocation>
        <location evidence="1">Cell membrane</location>
        <topology evidence="1">Multi-pass membrane protein</topology>
    </subcellularLocation>
</comment>
<evidence type="ECO:0000256" key="3">
    <source>
        <dbReference type="ARBA" id="ARBA00022475"/>
    </source>
</evidence>
<feature type="transmembrane region" description="Helical" evidence="8">
    <location>
        <begin position="276"/>
        <end position="300"/>
    </location>
</feature>
<feature type="transmembrane region" description="Helical" evidence="8">
    <location>
        <begin position="42"/>
        <end position="66"/>
    </location>
</feature>
<feature type="transmembrane region" description="Helical" evidence="8">
    <location>
        <begin position="398"/>
        <end position="420"/>
    </location>
</feature>
<evidence type="ECO:0000256" key="2">
    <source>
        <dbReference type="ARBA" id="ARBA00022448"/>
    </source>
</evidence>
<keyword evidence="3" id="KW-1003">Cell membrane</keyword>
<dbReference type="RefSeq" id="WP_284294805.1">
    <property type="nucleotide sequence ID" value="NZ_BSUK01000001.1"/>
</dbReference>
<evidence type="ECO:0000256" key="1">
    <source>
        <dbReference type="ARBA" id="ARBA00004651"/>
    </source>
</evidence>
<dbReference type="PROSITE" id="PS50850">
    <property type="entry name" value="MFS"/>
    <property type="match status" value="1"/>
</dbReference>
<feature type="transmembrane region" description="Helical" evidence="8">
    <location>
        <begin position="370"/>
        <end position="392"/>
    </location>
</feature>
<feature type="domain" description="Major facilitator superfamily (MFS) profile" evidence="9">
    <location>
        <begin position="40"/>
        <end position="423"/>
    </location>
</feature>
<feature type="transmembrane region" description="Helical" evidence="8">
    <location>
        <begin position="107"/>
        <end position="125"/>
    </location>
</feature>
<protein>
    <submittedName>
        <fullName evidence="10">MFS transporter</fullName>
    </submittedName>
</protein>
<dbReference type="PANTHER" id="PTHR23517:SF13">
    <property type="entry name" value="MAJOR FACILITATOR SUPERFAMILY MFS_1"/>
    <property type="match status" value="1"/>
</dbReference>
<dbReference type="EMBL" id="BSUK01000001">
    <property type="protein sequence ID" value="GMA26566.1"/>
    <property type="molecule type" value="Genomic_DNA"/>
</dbReference>
<keyword evidence="5 8" id="KW-1133">Transmembrane helix</keyword>
<evidence type="ECO:0000256" key="5">
    <source>
        <dbReference type="ARBA" id="ARBA00022989"/>
    </source>
</evidence>
<proteinExistence type="predicted"/>
<accession>A0ABQ6I8D1</accession>
<sequence length="423" mass="42168">MTTTTSPAPSASPIAGRAAARSSRPTLQHAPVSGRLGHGTGFWVVAGAFLVTMAFSTLPTPLYPLYQARDGFATTMVTVIFAAYAVGVMAALYLVGHVSDWVGRKPVLVAALATELVAAGLFLAWKDTAGLIVARLVCGLGVGALTATATAHLGELGDRSGRARTAGTVATVVNTGGLALGPLVGGILAQYVAGPLVTPHVVFGVLLAAALVGVALVPETAVLPDPRPSYRPQRVSLPREARRPFAVAAAGAAASFSVIGVFTSLTASFVSGTLHVASHLAAGAIVFGVLGAGALAQLALVRVRPCAQLVLGGSLMVAGLAVVAVSGPALSLVLFVVGGVLAGAGQGLVFRSTIGVAVASSAPENRGEVLAAMFLAAYAGLTVPVVAVGVALAHFGAPSVLCVFALVVLVAVAASCALMLRRR</sequence>
<evidence type="ECO:0000256" key="4">
    <source>
        <dbReference type="ARBA" id="ARBA00022692"/>
    </source>
</evidence>
<evidence type="ECO:0000259" key="9">
    <source>
        <dbReference type="PROSITE" id="PS50850"/>
    </source>
</evidence>
<gene>
    <name evidence="10" type="ORF">GCM10025864_43250</name>
</gene>
<feature type="transmembrane region" description="Helical" evidence="8">
    <location>
        <begin position="307"/>
        <end position="326"/>
    </location>
</feature>
<feature type="region of interest" description="Disordered" evidence="7">
    <location>
        <begin position="1"/>
        <end position="23"/>
    </location>
</feature>
<dbReference type="PANTHER" id="PTHR23517">
    <property type="entry name" value="RESISTANCE PROTEIN MDTM, PUTATIVE-RELATED-RELATED"/>
    <property type="match status" value="1"/>
</dbReference>
<evidence type="ECO:0000256" key="6">
    <source>
        <dbReference type="ARBA" id="ARBA00023136"/>
    </source>
</evidence>
<keyword evidence="11" id="KW-1185">Reference proteome</keyword>
<feature type="transmembrane region" description="Helical" evidence="8">
    <location>
        <begin position="131"/>
        <end position="154"/>
    </location>
</feature>
<evidence type="ECO:0000256" key="7">
    <source>
        <dbReference type="SAM" id="MobiDB-lite"/>
    </source>
</evidence>
<dbReference type="Gene3D" id="1.20.1250.20">
    <property type="entry name" value="MFS general substrate transporter like domains"/>
    <property type="match status" value="1"/>
</dbReference>
<dbReference type="InterPro" id="IPR011701">
    <property type="entry name" value="MFS"/>
</dbReference>
<feature type="transmembrane region" description="Helical" evidence="8">
    <location>
        <begin position="245"/>
        <end position="270"/>
    </location>
</feature>
<evidence type="ECO:0000256" key="8">
    <source>
        <dbReference type="SAM" id="Phobius"/>
    </source>
</evidence>
<dbReference type="InterPro" id="IPR020846">
    <property type="entry name" value="MFS_dom"/>
</dbReference>
<dbReference type="SUPFAM" id="SSF103473">
    <property type="entry name" value="MFS general substrate transporter"/>
    <property type="match status" value="1"/>
</dbReference>
<evidence type="ECO:0000313" key="11">
    <source>
        <dbReference type="Proteomes" id="UP001157091"/>
    </source>
</evidence>
<feature type="transmembrane region" description="Helical" evidence="8">
    <location>
        <begin position="332"/>
        <end position="350"/>
    </location>
</feature>
<dbReference type="Pfam" id="PF07690">
    <property type="entry name" value="MFS_1"/>
    <property type="match status" value="1"/>
</dbReference>
<keyword evidence="6 8" id="KW-0472">Membrane</keyword>
<comment type="caution">
    <text evidence="10">The sequence shown here is derived from an EMBL/GenBank/DDBJ whole genome shotgun (WGS) entry which is preliminary data.</text>
</comment>
<name>A0ABQ6I8D1_9MICO</name>
<keyword evidence="4 8" id="KW-0812">Transmembrane</keyword>
<reference evidence="11" key="1">
    <citation type="journal article" date="2019" name="Int. J. Syst. Evol. Microbiol.">
        <title>The Global Catalogue of Microorganisms (GCM) 10K type strain sequencing project: providing services to taxonomists for standard genome sequencing and annotation.</title>
        <authorList>
            <consortium name="The Broad Institute Genomics Platform"/>
            <consortium name="The Broad Institute Genome Sequencing Center for Infectious Disease"/>
            <person name="Wu L."/>
            <person name="Ma J."/>
        </authorList>
    </citation>
    <scope>NUCLEOTIDE SEQUENCE [LARGE SCALE GENOMIC DNA]</scope>
    <source>
        <strain evidence="11">NBRC 106348</strain>
    </source>
</reference>
<keyword evidence="2" id="KW-0813">Transport</keyword>
<feature type="transmembrane region" description="Helical" evidence="8">
    <location>
        <begin position="166"/>
        <end position="189"/>
    </location>
</feature>
<feature type="transmembrane region" description="Helical" evidence="8">
    <location>
        <begin position="72"/>
        <end position="95"/>
    </location>
</feature>
<evidence type="ECO:0000313" key="10">
    <source>
        <dbReference type="EMBL" id="GMA26566.1"/>
    </source>
</evidence>